<dbReference type="EMBL" id="OZ004258">
    <property type="protein sequence ID" value="CAK7911390.1"/>
    <property type="molecule type" value="Genomic_DNA"/>
</dbReference>
<dbReference type="SUPFAM" id="SSF51735">
    <property type="entry name" value="NAD(P)-binding Rossmann-fold domains"/>
    <property type="match status" value="1"/>
</dbReference>
<evidence type="ECO:0000256" key="1">
    <source>
        <dbReference type="ARBA" id="ARBA00022857"/>
    </source>
</evidence>
<accession>A0ABP0EGW2</accession>
<gene>
    <name evidence="4" type="primary">ADH2</name>
    <name evidence="4" type="ORF">CAAN4_F02234</name>
</gene>
<dbReference type="SUPFAM" id="SSF50129">
    <property type="entry name" value="GroES-like"/>
    <property type="match status" value="1"/>
</dbReference>
<dbReference type="InterPro" id="IPR047618">
    <property type="entry name" value="QOR-like"/>
</dbReference>
<proteinExistence type="predicted"/>
<evidence type="ECO:0000259" key="3">
    <source>
        <dbReference type="SMART" id="SM00829"/>
    </source>
</evidence>
<keyword evidence="1" id="KW-0521">NADP</keyword>
<reference evidence="4 5" key="1">
    <citation type="submission" date="2024-01" db="EMBL/GenBank/DDBJ databases">
        <authorList>
            <consortium name="Genoscope - CEA"/>
            <person name="William W."/>
        </authorList>
    </citation>
    <scope>NUCLEOTIDE SEQUENCE [LARGE SCALE GENOMIC DNA]</scope>
    <source>
        <strain evidence="4 5">29B2s-10</strain>
    </source>
</reference>
<sequence>MLQQSKLFFTNILRITPVSHRLTTFKFFTSTSIKMSLPTTHKVNLIEENGESIDLVKYVDVPTPQIEGPTDVIVKNKYSGVNFIEAYFRKGIYPSQKPYVLGREATGVIAAIGKDVKKYQVGDKIAYLSGSTIAQYTKIPESHIQVKKLPASTTDEELKDQAAALLQGLTALSLIEEAYPVKKGDDILVWAAAGGVGKLLVQLVKRKGANVIAIASTEEKLSEAKTLGADYLINSSTTDDIAAKVKEITKGKGVEATFDSVGKDTFEASFESVARKGTFVSYGNASGAVPPFSIGRLSAKNIKIIRTSLFGYVSTQEEWDHYSTELARLISSGELKVDIFKVYPLSDYKQAATDLEGRKTTGKLVLEIPE</sequence>
<name>A0ABP0EGW2_9ASCO</name>
<evidence type="ECO:0000313" key="4">
    <source>
        <dbReference type="EMBL" id="CAK7911390.1"/>
    </source>
</evidence>
<keyword evidence="5" id="KW-1185">Reference proteome</keyword>
<dbReference type="InterPro" id="IPR013154">
    <property type="entry name" value="ADH-like_N"/>
</dbReference>
<evidence type="ECO:0000256" key="2">
    <source>
        <dbReference type="ARBA" id="ARBA00023002"/>
    </source>
</evidence>
<keyword evidence="2" id="KW-0560">Oxidoreductase</keyword>
<dbReference type="CDD" id="cd05286">
    <property type="entry name" value="QOR2"/>
    <property type="match status" value="1"/>
</dbReference>
<dbReference type="InterPro" id="IPR036291">
    <property type="entry name" value="NAD(P)-bd_dom_sf"/>
</dbReference>
<dbReference type="InterPro" id="IPR020843">
    <property type="entry name" value="ER"/>
</dbReference>
<dbReference type="PANTHER" id="PTHR48106">
    <property type="entry name" value="QUINONE OXIDOREDUCTASE PIG3-RELATED"/>
    <property type="match status" value="1"/>
</dbReference>
<dbReference type="Gene3D" id="3.90.180.10">
    <property type="entry name" value="Medium-chain alcohol dehydrogenases, catalytic domain"/>
    <property type="match status" value="1"/>
</dbReference>
<protein>
    <submittedName>
        <fullName evidence="4">Alcohol dehydrogenase 2</fullName>
    </submittedName>
</protein>
<feature type="domain" description="Enoyl reductase (ER)" evidence="3">
    <location>
        <begin position="51"/>
        <end position="366"/>
    </location>
</feature>
<dbReference type="PROSITE" id="PS01162">
    <property type="entry name" value="QOR_ZETA_CRYSTAL"/>
    <property type="match status" value="1"/>
</dbReference>
<dbReference type="InterPro" id="IPR013149">
    <property type="entry name" value="ADH-like_C"/>
</dbReference>
<dbReference type="SMART" id="SM00829">
    <property type="entry name" value="PKS_ER"/>
    <property type="match status" value="1"/>
</dbReference>
<dbReference type="Gene3D" id="3.40.50.720">
    <property type="entry name" value="NAD(P)-binding Rossmann-like Domain"/>
    <property type="match status" value="1"/>
</dbReference>
<dbReference type="Pfam" id="PF00107">
    <property type="entry name" value="ADH_zinc_N"/>
    <property type="match status" value="1"/>
</dbReference>
<dbReference type="Pfam" id="PF08240">
    <property type="entry name" value="ADH_N"/>
    <property type="match status" value="1"/>
</dbReference>
<evidence type="ECO:0000313" key="5">
    <source>
        <dbReference type="Proteomes" id="UP001497600"/>
    </source>
</evidence>
<dbReference type="Proteomes" id="UP001497600">
    <property type="component" value="Chromosome F"/>
</dbReference>
<organism evidence="4 5">
    <name type="scientific">[Candida] anglica</name>
    <dbReference type="NCBI Taxonomy" id="148631"/>
    <lineage>
        <taxon>Eukaryota</taxon>
        <taxon>Fungi</taxon>
        <taxon>Dikarya</taxon>
        <taxon>Ascomycota</taxon>
        <taxon>Saccharomycotina</taxon>
        <taxon>Pichiomycetes</taxon>
        <taxon>Debaryomycetaceae</taxon>
        <taxon>Kurtzmaniella</taxon>
    </lineage>
</organism>
<dbReference type="InterPro" id="IPR002364">
    <property type="entry name" value="Quin_OxRdtase/zeta-crystal_CS"/>
</dbReference>
<dbReference type="PANTHER" id="PTHR48106:SF13">
    <property type="entry name" value="QUINONE OXIDOREDUCTASE-RELATED"/>
    <property type="match status" value="1"/>
</dbReference>
<dbReference type="InterPro" id="IPR011032">
    <property type="entry name" value="GroES-like_sf"/>
</dbReference>